<name>F3CJW4_PSESG</name>
<feature type="transmembrane region" description="Helical" evidence="1">
    <location>
        <begin position="6"/>
        <end position="28"/>
    </location>
</feature>
<dbReference type="Proteomes" id="UP000005466">
    <property type="component" value="Unassembled WGS sequence"/>
</dbReference>
<keyword evidence="1" id="KW-1133">Transmembrane helix</keyword>
<feature type="non-terminal residue" evidence="2">
    <location>
        <position position="1"/>
    </location>
</feature>
<feature type="non-terminal residue" evidence="2">
    <location>
        <position position="33"/>
    </location>
</feature>
<comment type="caution">
    <text evidence="2">The sequence shown here is derived from an EMBL/GenBank/DDBJ whole genome shotgun (WGS) entry which is preliminary data.</text>
</comment>
<proteinExistence type="predicted"/>
<reference evidence="2 3" key="1">
    <citation type="journal article" date="2011" name="PLoS Pathog.">
        <title>Dynamic evolution of pathogenicity revealed by sequencing and comparative genomics of 19 Pseudomonas syringae isolates.</title>
        <authorList>
            <person name="Baltrus D.A."/>
            <person name="Nishimura M.T."/>
            <person name="Romanchuk A."/>
            <person name="Chang J.H."/>
            <person name="Mukhtar M.S."/>
            <person name="Cherkis K."/>
            <person name="Roach J."/>
            <person name="Grant S.R."/>
            <person name="Jones C.D."/>
            <person name="Dangl J.L."/>
        </authorList>
    </citation>
    <scope>NUCLEOTIDE SEQUENCE [LARGE SCALE GENOMIC DNA]</scope>
    <source>
        <strain evidence="3">race 4</strain>
    </source>
</reference>
<accession>F3CJW4</accession>
<evidence type="ECO:0000313" key="3">
    <source>
        <dbReference type="Proteomes" id="UP000005466"/>
    </source>
</evidence>
<gene>
    <name evidence="2" type="ORF">Pgy4_41944</name>
</gene>
<evidence type="ECO:0000256" key="1">
    <source>
        <dbReference type="SAM" id="Phobius"/>
    </source>
</evidence>
<organism evidence="2 3">
    <name type="scientific">Pseudomonas savastanoi pv. glycinea str. race 4</name>
    <dbReference type="NCBI Taxonomy" id="875330"/>
    <lineage>
        <taxon>Bacteria</taxon>
        <taxon>Pseudomonadati</taxon>
        <taxon>Pseudomonadota</taxon>
        <taxon>Gammaproteobacteria</taxon>
        <taxon>Pseudomonadales</taxon>
        <taxon>Pseudomonadaceae</taxon>
        <taxon>Pseudomonas</taxon>
    </lineage>
</organism>
<sequence length="33" mass="3503">TGFCAAAAWPLESNMLALIWAILAMGMLKHEAA</sequence>
<dbReference type="EMBL" id="ADWY01004272">
    <property type="protein sequence ID" value="EGH19556.1"/>
    <property type="molecule type" value="Genomic_DNA"/>
</dbReference>
<dbReference type="HOGENOM" id="CLU_3386459_0_0_6"/>
<protein>
    <submittedName>
        <fullName evidence="2">Uncharacterized protein</fullName>
    </submittedName>
</protein>
<keyword evidence="1" id="KW-0472">Membrane</keyword>
<evidence type="ECO:0000313" key="2">
    <source>
        <dbReference type="EMBL" id="EGH19556.1"/>
    </source>
</evidence>
<keyword evidence="1" id="KW-0812">Transmembrane</keyword>
<dbReference type="AlphaFoldDB" id="F3CJW4"/>